<dbReference type="RefSeq" id="WP_075756831.1">
    <property type="nucleotide sequence ID" value="NZ_CP146991.1"/>
</dbReference>
<keyword evidence="2" id="KW-0732">Signal</keyword>
<protein>
    <recommendedName>
        <fullName evidence="5">DUF1007 domain-containing protein</fullName>
    </recommendedName>
</protein>
<sequence length="184" mass="20559">MQKFILCLLIMIGILSESITASAHPHIFVTPRAHFAFSGTIFTFFSVRWYFDDMSTMEFVGPETLNATLSLSTSQQKEILTLEGFPRPAQLANYFRVEIDGSAVDVLAPAAVSLTVDQGQLVYSFTIGVYHPVKKAVKVWFNDRSNFIAYQTSSGFFTTSQLKGPIPSLTILTEQYIDKINIAR</sequence>
<dbReference type="Proteomes" id="UP000245702">
    <property type="component" value="Unassembled WGS sequence"/>
</dbReference>
<feature type="signal peptide" evidence="2">
    <location>
        <begin position="1"/>
        <end position="23"/>
    </location>
</feature>
<evidence type="ECO:0000313" key="4">
    <source>
        <dbReference type="Proteomes" id="UP000245702"/>
    </source>
</evidence>
<evidence type="ECO:0008006" key="5">
    <source>
        <dbReference type="Google" id="ProtNLM"/>
    </source>
</evidence>
<feature type="transmembrane region" description="Helical" evidence="1">
    <location>
        <begin position="33"/>
        <end position="51"/>
    </location>
</feature>
<name>A0ABM9W138_9FIRM</name>
<organism evidence="3 4">
    <name type="scientific">Sporomusa sphaeroides DSM 2875</name>
    <dbReference type="NCBI Taxonomy" id="1337886"/>
    <lineage>
        <taxon>Bacteria</taxon>
        <taxon>Bacillati</taxon>
        <taxon>Bacillota</taxon>
        <taxon>Negativicutes</taxon>
        <taxon>Selenomonadales</taxon>
        <taxon>Sporomusaceae</taxon>
        <taxon>Sporomusa</taxon>
    </lineage>
</organism>
<accession>A0ABM9W138</accession>
<keyword evidence="4" id="KW-1185">Reference proteome</keyword>
<evidence type="ECO:0000313" key="3">
    <source>
        <dbReference type="EMBL" id="CVK18893.1"/>
    </source>
</evidence>
<dbReference type="InterPro" id="IPR010412">
    <property type="entry name" value="DUF1007"/>
</dbReference>
<proteinExistence type="predicted"/>
<keyword evidence="1" id="KW-0812">Transmembrane</keyword>
<keyword evidence="1" id="KW-1133">Transmembrane helix</keyword>
<evidence type="ECO:0000256" key="1">
    <source>
        <dbReference type="SAM" id="Phobius"/>
    </source>
</evidence>
<gene>
    <name evidence="3" type="ORF">SSPH_01537</name>
</gene>
<evidence type="ECO:0000256" key="2">
    <source>
        <dbReference type="SAM" id="SignalP"/>
    </source>
</evidence>
<dbReference type="Pfam" id="PF06226">
    <property type="entry name" value="DUF1007"/>
    <property type="match status" value="1"/>
</dbReference>
<feature type="chain" id="PRO_5047162463" description="DUF1007 domain-containing protein" evidence="2">
    <location>
        <begin position="24"/>
        <end position="184"/>
    </location>
</feature>
<reference evidence="3 4" key="1">
    <citation type="submission" date="2016-01" db="EMBL/GenBank/DDBJ databases">
        <authorList>
            <person name="Brown R."/>
        </authorList>
    </citation>
    <scope>NUCLEOTIDE SEQUENCE [LARGE SCALE GENOMIC DNA]</scope>
    <source>
        <strain evidence="3">Sporomusa sphaeroides DSM 2875</strain>
    </source>
</reference>
<dbReference type="EMBL" id="FCOW01000006">
    <property type="protein sequence ID" value="CVK18893.1"/>
    <property type="molecule type" value="Genomic_DNA"/>
</dbReference>
<keyword evidence="1" id="KW-0472">Membrane</keyword>
<comment type="caution">
    <text evidence="3">The sequence shown here is derived from an EMBL/GenBank/DDBJ whole genome shotgun (WGS) entry which is preliminary data.</text>
</comment>